<evidence type="ECO:0000259" key="1">
    <source>
        <dbReference type="Pfam" id="PF20209"/>
    </source>
</evidence>
<protein>
    <recommendedName>
        <fullName evidence="1">DUF6570 domain-containing protein</fullName>
    </recommendedName>
</protein>
<accession>A0A067PKS6</accession>
<sequence>ALSLCHDCLLCVRKAKTPPTSLANRTYLGPVPPCLTDLTVVEEAMIARC</sequence>
<reference evidence="3" key="1">
    <citation type="journal article" date="2014" name="Proc. Natl. Acad. Sci. U.S.A.">
        <title>Extensive sampling of basidiomycete genomes demonstrates inadequacy of the white-rot/brown-rot paradigm for wood decay fungi.</title>
        <authorList>
            <person name="Riley R."/>
            <person name="Salamov A.A."/>
            <person name="Brown D.W."/>
            <person name="Nagy L.G."/>
            <person name="Floudas D."/>
            <person name="Held B.W."/>
            <person name="Levasseur A."/>
            <person name="Lombard V."/>
            <person name="Morin E."/>
            <person name="Otillar R."/>
            <person name="Lindquist E.A."/>
            <person name="Sun H."/>
            <person name="LaButti K.M."/>
            <person name="Schmutz J."/>
            <person name="Jabbour D."/>
            <person name="Luo H."/>
            <person name="Baker S.E."/>
            <person name="Pisabarro A.G."/>
            <person name="Walton J.D."/>
            <person name="Blanchette R.A."/>
            <person name="Henrissat B."/>
            <person name="Martin F."/>
            <person name="Cullen D."/>
            <person name="Hibbett D.S."/>
            <person name="Grigoriev I.V."/>
        </authorList>
    </citation>
    <scope>NUCLEOTIDE SEQUENCE [LARGE SCALE GENOMIC DNA]</scope>
    <source>
        <strain evidence="3">MUCL 33604</strain>
    </source>
</reference>
<gene>
    <name evidence="2" type="ORF">JAAARDRAFT_135782</name>
</gene>
<proteinExistence type="predicted"/>
<dbReference type="OrthoDB" id="3235800at2759"/>
<evidence type="ECO:0000313" key="2">
    <source>
        <dbReference type="EMBL" id="KDQ54420.1"/>
    </source>
</evidence>
<dbReference type="InterPro" id="IPR046700">
    <property type="entry name" value="DUF6570"/>
</dbReference>
<dbReference type="EMBL" id="KL197729">
    <property type="protein sequence ID" value="KDQ54420.1"/>
    <property type="molecule type" value="Genomic_DNA"/>
</dbReference>
<dbReference type="Proteomes" id="UP000027265">
    <property type="component" value="Unassembled WGS sequence"/>
</dbReference>
<evidence type="ECO:0000313" key="3">
    <source>
        <dbReference type="Proteomes" id="UP000027265"/>
    </source>
</evidence>
<dbReference type="Pfam" id="PF20209">
    <property type="entry name" value="DUF6570"/>
    <property type="match status" value="1"/>
</dbReference>
<dbReference type="AlphaFoldDB" id="A0A067PKS6"/>
<keyword evidence="3" id="KW-1185">Reference proteome</keyword>
<organism evidence="2 3">
    <name type="scientific">Jaapia argillacea MUCL 33604</name>
    <dbReference type="NCBI Taxonomy" id="933084"/>
    <lineage>
        <taxon>Eukaryota</taxon>
        <taxon>Fungi</taxon>
        <taxon>Dikarya</taxon>
        <taxon>Basidiomycota</taxon>
        <taxon>Agaricomycotina</taxon>
        <taxon>Agaricomycetes</taxon>
        <taxon>Agaricomycetidae</taxon>
        <taxon>Jaapiales</taxon>
        <taxon>Jaapiaceae</taxon>
        <taxon>Jaapia</taxon>
    </lineage>
</organism>
<dbReference type="HOGENOM" id="CLU_3147192_0_0_1"/>
<feature type="non-terminal residue" evidence="2">
    <location>
        <position position="1"/>
    </location>
</feature>
<dbReference type="InParanoid" id="A0A067PKS6"/>
<name>A0A067PKS6_9AGAM</name>
<feature type="domain" description="DUF6570" evidence="1">
    <location>
        <begin position="15"/>
        <end position="49"/>
    </location>
</feature>